<dbReference type="GO" id="GO:0005826">
    <property type="term" value="C:actomyosin contractile ring"/>
    <property type="evidence" value="ECO:0007669"/>
    <property type="project" value="TreeGrafter"/>
</dbReference>
<dbReference type="GO" id="GO:0031106">
    <property type="term" value="P:septin ring organization"/>
    <property type="evidence" value="ECO:0007669"/>
    <property type="project" value="TreeGrafter"/>
</dbReference>
<feature type="region of interest" description="Disordered" evidence="1">
    <location>
        <begin position="40"/>
        <end position="73"/>
    </location>
</feature>
<organism evidence="3 4">
    <name type="scientific">Steinernema carpocapsae</name>
    <name type="common">Entomopathogenic nematode</name>
    <dbReference type="NCBI Taxonomy" id="34508"/>
    <lineage>
        <taxon>Eukaryota</taxon>
        <taxon>Metazoa</taxon>
        <taxon>Ecdysozoa</taxon>
        <taxon>Nematoda</taxon>
        <taxon>Chromadorea</taxon>
        <taxon>Rhabditida</taxon>
        <taxon>Tylenchina</taxon>
        <taxon>Panagrolaimomorpha</taxon>
        <taxon>Strongyloidoidea</taxon>
        <taxon>Steinernematidae</taxon>
        <taxon>Steinernema</taxon>
    </lineage>
</organism>
<dbReference type="InterPro" id="IPR051364">
    <property type="entry name" value="Cytokinesis/Rho-signaling"/>
</dbReference>
<dbReference type="PANTHER" id="PTHR21538:SF24">
    <property type="entry name" value="PH DOMAIN-CONTAINING PROTEIN"/>
    <property type="match status" value="1"/>
</dbReference>
<dbReference type="AlphaFoldDB" id="A0A4V6I858"/>
<comment type="caution">
    <text evidence="3">The sequence shown here is derived from an EMBL/GenBank/DDBJ whole genome shotgun (WGS) entry which is preliminary data.</text>
</comment>
<feature type="region of interest" description="Disordered" evidence="1">
    <location>
        <begin position="413"/>
        <end position="435"/>
    </location>
</feature>
<evidence type="ECO:0000313" key="3">
    <source>
        <dbReference type="EMBL" id="TMS36703.1"/>
    </source>
</evidence>
<dbReference type="EMBL" id="CM016762">
    <property type="protein sequence ID" value="TMS36703.1"/>
    <property type="molecule type" value="Genomic_DNA"/>
</dbReference>
<feature type="compositionally biased region" description="Polar residues" evidence="1">
    <location>
        <begin position="63"/>
        <end position="73"/>
    </location>
</feature>
<dbReference type="Pfam" id="PF08174">
    <property type="entry name" value="Anillin"/>
    <property type="match status" value="1"/>
</dbReference>
<dbReference type="OrthoDB" id="5817051at2759"/>
<dbReference type="InterPro" id="IPR012966">
    <property type="entry name" value="AHD"/>
</dbReference>
<accession>A0A4V6I858</accession>
<proteinExistence type="predicted"/>
<dbReference type="EMBL" id="AZBU02000001">
    <property type="protein sequence ID" value="TMS36703.1"/>
    <property type="molecule type" value="Genomic_DNA"/>
</dbReference>
<gene>
    <name evidence="3" type="ORF">L596_003802</name>
</gene>
<reference evidence="3 4" key="1">
    <citation type="journal article" date="2015" name="Genome Biol.">
        <title>Comparative genomics of Steinernema reveals deeply conserved gene regulatory networks.</title>
        <authorList>
            <person name="Dillman A.R."/>
            <person name="Macchietto M."/>
            <person name="Porter C.F."/>
            <person name="Rogers A."/>
            <person name="Williams B."/>
            <person name="Antoshechkin I."/>
            <person name="Lee M.M."/>
            <person name="Goodwin Z."/>
            <person name="Lu X."/>
            <person name="Lewis E.E."/>
            <person name="Goodrich-Blair H."/>
            <person name="Stock S.P."/>
            <person name="Adams B.J."/>
            <person name="Sternberg P.W."/>
            <person name="Mortazavi A."/>
        </authorList>
    </citation>
    <scope>NUCLEOTIDE SEQUENCE [LARGE SCALE GENOMIC DNA]</scope>
    <source>
        <strain evidence="3 4">ALL</strain>
    </source>
</reference>
<feature type="compositionally biased region" description="Low complexity" evidence="1">
    <location>
        <begin position="40"/>
        <end position="56"/>
    </location>
</feature>
<evidence type="ECO:0000313" key="4">
    <source>
        <dbReference type="Proteomes" id="UP000298663"/>
    </source>
</evidence>
<dbReference type="GO" id="GO:0000915">
    <property type="term" value="P:actomyosin contractile ring assembly"/>
    <property type="evidence" value="ECO:0007669"/>
    <property type="project" value="TreeGrafter"/>
</dbReference>
<feature type="domain" description="Anillin homology" evidence="2">
    <location>
        <begin position="80"/>
        <end position="228"/>
    </location>
</feature>
<reference evidence="3 4" key="2">
    <citation type="journal article" date="2019" name="G3 (Bethesda)">
        <title>Hybrid Assembly of the Genome of the Entomopathogenic Nematode Steinernema carpocapsae Identifies the X-Chromosome.</title>
        <authorList>
            <person name="Serra L."/>
            <person name="Macchietto M."/>
            <person name="Macias-Munoz A."/>
            <person name="McGill C.J."/>
            <person name="Rodriguez I.M."/>
            <person name="Rodriguez B."/>
            <person name="Murad R."/>
            <person name="Mortazavi A."/>
        </authorList>
    </citation>
    <scope>NUCLEOTIDE SEQUENCE [LARGE SCALE GENOMIC DNA]</scope>
    <source>
        <strain evidence="3 4">ALL</strain>
    </source>
</reference>
<protein>
    <recommendedName>
        <fullName evidence="2">Anillin homology domain-containing protein</fullName>
    </recommendedName>
</protein>
<dbReference type="Proteomes" id="UP000298663">
    <property type="component" value="Chromosome X"/>
</dbReference>
<keyword evidence="4" id="KW-1185">Reference proteome</keyword>
<dbReference type="STRING" id="34508.A0A4V6I858"/>
<dbReference type="PANTHER" id="PTHR21538">
    <property type="entry name" value="ANILLIN/RHOTEKIN RTKN"/>
    <property type="match status" value="1"/>
</dbReference>
<name>A0A4V6I858_STECR</name>
<evidence type="ECO:0000259" key="2">
    <source>
        <dbReference type="Pfam" id="PF08174"/>
    </source>
</evidence>
<evidence type="ECO:0000256" key="1">
    <source>
        <dbReference type="SAM" id="MobiDB-lite"/>
    </source>
</evidence>
<dbReference type="GO" id="GO:0000281">
    <property type="term" value="P:mitotic cytokinesis"/>
    <property type="evidence" value="ECO:0007669"/>
    <property type="project" value="TreeGrafter"/>
</dbReference>
<sequence length="583" mass="65568">MYRKHFHNHLNPSATFAGLEAQKSTLMTYQKTSLAAPSALQRSSESSSVSSASTDSGRGITLKTRSTQNSTRPNAAVCSRADLEISELSVPLGWNSNEYFRSRERGPSYLVFAVLKTQTSVIDSQIISNVRRTDSDVTFGESFLFRNEPSDSVIQVQIYAAKNESYRNHQTISQFISRSLGRKFASSLNEDNYYGTVAASSISASPLNNAEKANFTLIAEGTLTCKHLSFDAKVYDLKKLCIESSPPLYGHFCCRFTARPKSLSKSLADGVVTIKAIDQNRLLQNVSCRLQRGLFRCYINNSQQHSDSHEQTLLQLVISEETRVKHITDPKSFQLDTVTETGFERFVISTDSERLAGAWIHAFRVQIADCDVWGDFATTSLGSAKPTAFDSAVTLSKLSGRRLYDQVETISERRMTNKPTSTHSKASPRHKERPHVQDLFETPYVKPYTYVLKLNVGKEDEKPESRTYTQPPKVPQTISYSHTSDFAKSGQSNGQMNASFSFSPGYTSTLPRMRSTTVSNFTQVPANTRTSTYFYDRYDYGRAASQDRSSRSRAEFRPLKELKKRLRKSLTNLIDRKVEFTKL</sequence>